<comment type="caution">
    <text evidence="2">The sequence shown here is derived from an EMBL/GenBank/DDBJ whole genome shotgun (WGS) entry which is preliminary data.</text>
</comment>
<feature type="transmembrane region" description="Helical" evidence="1">
    <location>
        <begin position="16"/>
        <end position="40"/>
    </location>
</feature>
<organism evidence="2 3">
    <name type="scientific">Gossypium aridum</name>
    <name type="common">American cotton</name>
    <name type="synonym">Erioxylum aridum</name>
    <dbReference type="NCBI Taxonomy" id="34290"/>
    <lineage>
        <taxon>Eukaryota</taxon>
        <taxon>Viridiplantae</taxon>
        <taxon>Streptophyta</taxon>
        <taxon>Embryophyta</taxon>
        <taxon>Tracheophyta</taxon>
        <taxon>Spermatophyta</taxon>
        <taxon>Magnoliopsida</taxon>
        <taxon>eudicotyledons</taxon>
        <taxon>Gunneridae</taxon>
        <taxon>Pentapetalae</taxon>
        <taxon>rosids</taxon>
        <taxon>malvids</taxon>
        <taxon>Malvales</taxon>
        <taxon>Malvaceae</taxon>
        <taxon>Malvoideae</taxon>
        <taxon>Gossypium</taxon>
    </lineage>
</organism>
<dbReference type="Proteomes" id="UP000593577">
    <property type="component" value="Unassembled WGS sequence"/>
</dbReference>
<dbReference type="AlphaFoldDB" id="A0A7J8WTD2"/>
<keyword evidence="1" id="KW-0472">Membrane</keyword>
<keyword evidence="3" id="KW-1185">Reference proteome</keyword>
<reference evidence="2 3" key="1">
    <citation type="journal article" date="2019" name="Genome Biol. Evol.">
        <title>Insights into the evolution of the New World diploid cottons (Gossypium, subgenus Houzingenia) based on genome sequencing.</title>
        <authorList>
            <person name="Grover C.E."/>
            <person name="Arick M.A. 2nd"/>
            <person name="Thrash A."/>
            <person name="Conover J.L."/>
            <person name="Sanders W.S."/>
            <person name="Peterson D.G."/>
            <person name="Frelichowski J.E."/>
            <person name="Scheffler J.A."/>
            <person name="Scheffler B.E."/>
            <person name="Wendel J.F."/>
        </authorList>
    </citation>
    <scope>NUCLEOTIDE SEQUENCE [LARGE SCALE GENOMIC DNA]</scope>
    <source>
        <strain evidence="2">185</strain>
        <tissue evidence="2">Leaf</tissue>
    </source>
</reference>
<gene>
    <name evidence="2" type="ORF">Goari_019290</name>
</gene>
<keyword evidence="1" id="KW-0812">Transmembrane</keyword>
<evidence type="ECO:0000313" key="3">
    <source>
        <dbReference type="Proteomes" id="UP000593577"/>
    </source>
</evidence>
<accession>A0A7J8WTD2</accession>
<protein>
    <submittedName>
        <fullName evidence="2">Uncharacterized protein</fullName>
    </submittedName>
</protein>
<keyword evidence="1" id="KW-1133">Transmembrane helix</keyword>
<name>A0A7J8WTD2_GOSAI</name>
<evidence type="ECO:0000313" key="2">
    <source>
        <dbReference type="EMBL" id="MBA0677914.1"/>
    </source>
</evidence>
<sequence>MGSVSLFIFTSSSEPLLYILTHNIVVSYLVFSIMYITNILSRSYSFNRHYTRIW</sequence>
<evidence type="ECO:0000256" key="1">
    <source>
        <dbReference type="SAM" id="Phobius"/>
    </source>
</evidence>
<proteinExistence type="predicted"/>
<dbReference type="EMBL" id="JABFAA010000003">
    <property type="protein sequence ID" value="MBA0677914.1"/>
    <property type="molecule type" value="Genomic_DNA"/>
</dbReference>